<dbReference type="Proteomes" id="UP000298097">
    <property type="component" value="Unassembled WGS sequence"/>
</dbReference>
<proteinExistence type="predicted"/>
<accession>A0A4R9HC15</accession>
<sequence>MKKTATGLKYQFPLEGFEQETKPSTKDRIPTSKVGKPEKRKLGILKGKASFEISDDFKMTDEEFLSL</sequence>
<gene>
    <name evidence="1" type="ORF">EHO65_01690</name>
</gene>
<keyword evidence="2" id="KW-1185">Reference proteome</keyword>
<dbReference type="EMBL" id="RQEY01000003">
    <property type="protein sequence ID" value="TGK44125.1"/>
    <property type="molecule type" value="Genomic_DNA"/>
</dbReference>
<organism evidence="1 2">
    <name type="scientific">Leptospira andrefontaineae</name>
    <dbReference type="NCBI Taxonomy" id="2484976"/>
    <lineage>
        <taxon>Bacteria</taxon>
        <taxon>Pseudomonadati</taxon>
        <taxon>Spirochaetota</taxon>
        <taxon>Spirochaetia</taxon>
        <taxon>Leptospirales</taxon>
        <taxon>Leptospiraceae</taxon>
        <taxon>Leptospira</taxon>
    </lineage>
</organism>
<dbReference type="AlphaFoldDB" id="A0A4R9HC15"/>
<dbReference type="OrthoDB" id="332696at2"/>
<evidence type="ECO:0000313" key="1">
    <source>
        <dbReference type="EMBL" id="TGK44125.1"/>
    </source>
</evidence>
<reference evidence="1" key="1">
    <citation type="journal article" date="2019" name="PLoS Negl. Trop. Dis.">
        <title>Revisiting the worldwide diversity of Leptospira species in the environment.</title>
        <authorList>
            <person name="Vincent A.T."/>
            <person name="Schiettekatte O."/>
            <person name="Bourhy P."/>
            <person name="Veyrier F.J."/>
            <person name="Picardeau M."/>
        </authorList>
    </citation>
    <scope>NUCLEOTIDE SEQUENCE [LARGE SCALE GENOMIC DNA]</scope>
    <source>
        <strain evidence="1">201800301</strain>
    </source>
</reference>
<evidence type="ECO:0000313" key="2">
    <source>
        <dbReference type="Proteomes" id="UP000298097"/>
    </source>
</evidence>
<comment type="caution">
    <text evidence="1">The sequence shown here is derived from an EMBL/GenBank/DDBJ whole genome shotgun (WGS) entry which is preliminary data.</text>
</comment>
<protein>
    <submittedName>
        <fullName evidence="1">Uncharacterized protein</fullName>
    </submittedName>
</protein>
<name>A0A4R9HC15_9LEPT</name>